<evidence type="ECO:0000256" key="1">
    <source>
        <dbReference type="ARBA" id="ARBA00001913"/>
    </source>
</evidence>
<dbReference type="InterPro" id="IPR017850">
    <property type="entry name" value="Alkaline_phosphatase_core_sf"/>
</dbReference>
<evidence type="ECO:0000256" key="7">
    <source>
        <dbReference type="SAM" id="MobiDB-lite"/>
    </source>
</evidence>
<dbReference type="GO" id="GO:0046872">
    <property type="term" value="F:metal ion binding"/>
    <property type="evidence" value="ECO:0007669"/>
    <property type="project" value="UniProtKB-KW"/>
</dbReference>
<evidence type="ECO:0000313" key="9">
    <source>
        <dbReference type="EMBL" id="EMI53273.1"/>
    </source>
</evidence>
<dbReference type="PANTHER" id="PTHR42693:SF42">
    <property type="entry name" value="ARYLSULFATASE G"/>
    <property type="match status" value="1"/>
</dbReference>
<dbReference type="FunFam" id="3.40.720.10:FF:000065">
    <property type="entry name" value="Arylsulfatase A"/>
    <property type="match status" value="1"/>
</dbReference>
<dbReference type="PATRIC" id="fig|1263870.3.peg.5554"/>
<dbReference type="Proteomes" id="UP000011885">
    <property type="component" value="Unassembled WGS sequence"/>
</dbReference>
<comment type="caution">
    <text evidence="9">The sequence shown here is derived from an EMBL/GenBank/DDBJ whole genome shotgun (WGS) entry which is preliminary data.</text>
</comment>
<name>M5UBA3_9BACT</name>
<comment type="cofactor">
    <cofactor evidence="1">
        <name>Ca(2+)</name>
        <dbReference type="ChEBI" id="CHEBI:29108"/>
    </cofactor>
</comment>
<comment type="similarity">
    <text evidence="2">Belongs to the sulfatase family.</text>
</comment>
<dbReference type="InterPro" id="IPR000917">
    <property type="entry name" value="Sulfatase_N"/>
</dbReference>
<keyword evidence="3" id="KW-0479">Metal-binding</keyword>
<dbReference type="InterPro" id="IPR024607">
    <property type="entry name" value="Sulfatase_CS"/>
</dbReference>
<dbReference type="CDD" id="cd16144">
    <property type="entry name" value="ARS_like"/>
    <property type="match status" value="1"/>
</dbReference>
<evidence type="ECO:0000259" key="8">
    <source>
        <dbReference type="Pfam" id="PF00884"/>
    </source>
</evidence>
<feature type="region of interest" description="Disordered" evidence="7">
    <location>
        <begin position="534"/>
        <end position="560"/>
    </location>
</feature>
<evidence type="ECO:0000256" key="3">
    <source>
        <dbReference type="ARBA" id="ARBA00022723"/>
    </source>
</evidence>
<dbReference type="EMBL" id="ANOH01000364">
    <property type="protein sequence ID" value="EMI53273.1"/>
    <property type="molecule type" value="Genomic_DNA"/>
</dbReference>
<dbReference type="InterPro" id="IPR050738">
    <property type="entry name" value="Sulfatase"/>
</dbReference>
<keyword evidence="10" id="KW-1185">Reference proteome</keyword>
<dbReference type="Pfam" id="PF00884">
    <property type="entry name" value="Sulfatase"/>
    <property type="match status" value="1"/>
</dbReference>
<dbReference type="PROSITE" id="PS00149">
    <property type="entry name" value="SULFATASE_2"/>
    <property type="match status" value="1"/>
</dbReference>
<feature type="domain" description="Sulfatase N-terminal" evidence="8">
    <location>
        <begin position="64"/>
        <end position="404"/>
    </location>
</feature>
<dbReference type="SUPFAM" id="SSF53649">
    <property type="entry name" value="Alkaline phosphatase-like"/>
    <property type="match status" value="1"/>
</dbReference>
<accession>M5UBA3</accession>
<keyword evidence="6" id="KW-0106">Calcium</keyword>
<sequence length="560" mass="62425">MFDSQSRAMFGRFAVLITTQGNAMLFRTTMFFLIDAKSELRGSMKYLLVLLLSLFSGVVNAGQRNFVFILVDDLGFGDLGYNGSTFYETPNVDALAASGMRFDQGYAACRVCSPSRASIMTGKSTARHGITDWIGAAHGTQWNRDDPVLPPEYVYSLPHEDVTIAEALQDGGYRTFFAGKWHLGAEGSWPEDHGFSINKGGWDKGSPAGGYFAPWVNPRLESGPDGELLTLRLANETASFIEENRESPFFAFLSFYTVHGPIQTTKELFQKYRDKAESMGLVGQASRFKFDRRLAVRQVQDNPIYAGMVESMDTAVGIVMEKLQSTGLDKDTVVIFTSDNGGVSSGDAYSTSLLPFRGGKGRQWEGGIHEPYIIHVPGMTEAGSSSDVAVIGMDFYPTILELAGLPLRPEQHVDGVSLVPLLEGKTIPPRDLFWHYPHYGNQGGEPSSMIRSGDWKLIYYHEDGRNELYQLSKDVGEQNDVASLYPERVNALRKRLDQYLADTKAKFPQPDPRFNRDKFDAKIKKLSSTRMQKLEKQHSGFLKPNWNPGAKSRWWGSDVD</sequence>
<evidence type="ECO:0000256" key="2">
    <source>
        <dbReference type="ARBA" id="ARBA00008779"/>
    </source>
</evidence>
<evidence type="ECO:0000313" key="10">
    <source>
        <dbReference type="Proteomes" id="UP000011885"/>
    </source>
</evidence>
<keyword evidence="5" id="KW-0378">Hydrolase</keyword>
<proteinExistence type="inferred from homology"/>
<evidence type="ECO:0000256" key="6">
    <source>
        <dbReference type="ARBA" id="ARBA00022837"/>
    </source>
</evidence>
<reference evidence="9 10" key="1">
    <citation type="journal article" date="2013" name="Mar. Genomics">
        <title>Expression of sulfatases in Rhodopirellula baltica and the diversity of sulfatases in the genus Rhodopirellula.</title>
        <authorList>
            <person name="Wegner C.E."/>
            <person name="Richter-Heitmann T."/>
            <person name="Klindworth A."/>
            <person name="Klockow C."/>
            <person name="Richter M."/>
            <person name="Achstetter T."/>
            <person name="Glockner F.O."/>
            <person name="Harder J."/>
        </authorList>
    </citation>
    <scope>NUCLEOTIDE SEQUENCE [LARGE SCALE GENOMIC DNA]</scope>
    <source>
        <strain evidence="9 10">SM41</strain>
    </source>
</reference>
<keyword evidence="4" id="KW-0732">Signal</keyword>
<evidence type="ECO:0000256" key="4">
    <source>
        <dbReference type="ARBA" id="ARBA00022729"/>
    </source>
</evidence>
<dbReference type="Gene3D" id="3.30.1120.10">
    <property type="match status" value="1"/>
</dbReference>
<evidence type="ECO:0000256" key="5">
    <source>
        <dbReference type="ARBA" id="ARBA00022801"/>
    </source>
</evidence>
<dbReference type="AlphaFoldDB" id="M5UBA3"/>
<gene>
    <name evidence="9" type="ORF">RSSM_05246</name>
</gene>
<dbReference type="Gene3D" id="3.40.720.10">
    <property type="entry name" value="Alkaline Phosphatase, subunit A"/>
    <property type="match status" value="1"/>
</dbReference>
<organism evidence="9 10">
    <name type="scientific">Rhodopirellula sallentina SM41</name>
    <dbReference type="NCBI Taxonomy" id="1263870"/>
    <lineage>
        <taxon>Bacteria</taxon>
        <taxon>Pseudomonadati</taxon>
        <taxon>Planctomycetota</taxon>
        <taxon>Planctomycetia</taxon>
        <taxon>Pirellulales</taxon>
        <taxon>Pirellulaceae</taxon>
        <taxon>Rhodopirellula</taxon>
    </lineage>
</organism>
<dbReference type="PANTHER" id="PTHR42693">
    <property type="entry name" value="ARYLSULFATASE FAMILY MEMBER"/>
    <property type="match status" value="1"/>
</dbReference>
<protein>
    <submittedName>
        <fullName evidence="9">Sulfatase family protein</fullName>
    </submittedName>
</protein>
<dbReference type="GO" id="GO:0004065">
    <property type="term" value="F:arylsulfatase activity"/>
    <property type="evidence" value="ECO:0007669"/>
    <property type="project" value="TreeGrafter"/>
</dbReference>